<dbReference type="EC" id="2.1.1.80" evidence="5"/>
<evidence type="ECO:0000313" key="9">
    <source>
        <dbReference type="EMBL" id="TVO77172.1"/>
    </source>
</evidence>
<dbReference type="Gene3D" id="1.10.155.10">
    <property type="entry name" value="Chemotaxis receptor methyltransferase CheR, N-terminal domain"/>
    <property type="match status" value="1"/>
</dbReference>
<feature type="binding site" evidence="6">
    <location>
        <position position="108"/>
    </location>
    <ligand>
        <name>S-adenosyl-L-methionine</name>
        <dbReference type="ChEBI" id="CHEBI:59789"/>
    </ligand>
</feature>
<evidence type="ECO:0000256" key="6">
    <source>
        <dbReference type="PIRSR" id="PIRSR000410-1"/>
    </source>
</evidence>
<dbReference type="InterPro" id="IPR022641">
    <property type="entry name" value="CheR_N"/>
</dbReference>
<evidence type="ECO:0000256" key="5">
    <source>
        <dbReference type="PIRNR" id="PIRNR000410"/>
    </source>
</evidence>
<dbReference type="SUPFAM" id="SSF47757">
    <property type="entry name" value="Chemotaxis receptor methyltransferase CheR, N-terminal domain"/>
    <property type="match status" value="1"/>
</dbReference>
<sequence>MAEEFKRPLTAQTVGGAAGRNAGLSPVQVASPLREFQFTTADFDKIRKLIHQRAGISLSSAKQDMVYSRLSRRLRACGDKTFADYLGRLERDKAEAETFINSLTTNLTSFFREAHHFDILAECLKKMGDRQPIKIWCTAASTGEEPYTLAMTACEAFNTLTPPVQILASDIDTNVLAHGRAGVYRADRIERMDPARVRRFFLKGVGTQTDQVRVRPELQRLINFRQVNLLDARYTVSGPLDFIFCRNVMIYFDKPTQYGILQRFSPLLKPEGLLFAGHSESFLHAADLFRSRGRTVYERSDAPRSKP</sequence>
<proteinExistence type="predicted"/>
<dbReference type="InterPro" id="IPR022642">
    <property type="entry name" value="CheR_C"/>
</dbReference>
<organism evidence="9 10">
    <name type="scientific">Denitromonas halophila</name>
    <dbReference type="NCBI Taxonomy" id="1629404"/>
    <lineage>
        <taxon>Bacteria</taxon>
        <taxon>Pseudomonadati</taxon>
        <taxon>Pseudomonadota</taxon>
        <taxon>Betaproteobacteria</taxon>
        <taxon>Rhodocyclales</taxon>
        <taxon>Zoogloeaceae</taxon>
        <taxon>Denitromonas</taxon>
    </lineage>
</organism>
<dbReference type="InterPro" id="IPR050903">
    <property type="entry name" value="Bact_Chemotaxis_MeTrfase"/>
</dbReference>
<comment type="caution">
    <text evidence="9">The sequence shown here is derived from an EMBL/GenBank/DDBJ whole genome shotgun (WGS) entry which is preliminary data.</text>
</comment>
<evidence type="ECO:0000259" key="7">
    <source>
        <dbReference type="PROSITE" id="PS50123"/>
    </source>
</evidence>
<dbReference type="Pfam" id="PF03705">
    <property type="entry name" value="CheR_N"/>
    <property type="match status" value="1"/>
</dbReference>
<evidence type="ECO:0000256" key="3">
    <source>
        <dbReference type="ARBA" id="ARBA00022679"/>
    </source>
</evidence>
<dbReference type="Pfam" id="PF01739">
    <property type="entry name" value="CheR"/>
    <property type="match status" value="1"/>
</dbReference>
<feature type="binding site" evidence="6">
    <location>
        <position position="145"/>
    </location>
    <ligand>
        <name>S-adenosyl-L-methionine</name>
        <dbReference type="ChEBI" id="CHEBI:59789"/>
    </ligand>
</feature>
<gene>
    <name evidence="9" type="ORF">FHP89_07505</name>
    <name evidence="8" type="ORF">FHP91_00680</name>
</gene>
<evidence type="ECO:0000313" key="11">
    <source>
        <dbReference type="Proteomes" id="UP000319502"/>
    </source>
</evidence>
<dbReference type="PIRSF" id="PIRSF000410">
    <property type="entry name" value="CheR"/>
    <property type="match status" value="1"/>
</dbReference>
<protein>
    <recommendedName>
        <fullName evidence="5">Chemotaxis protein methyltransferase</fullName>
        <ecNumber evidence="5">2.1.1.80</ecNumber>
    </recommendedName>
</protein>
<dbReference type="InterPro" id="IPR029063">
    <property type="entry name" value="SAM-dependent_MTases_sf"/>
</dbReference>
<keyword evidence="2 5" id="KW-0489">Methyltransferase</keyword>
<dbReference type="Proteomes" id="UP000318349">
    <property type="component" value="Unassembled WGS sequence"/>
</dbReference>
<evidence type="ECO:0000313" key="10">
    <source>
        <dbReference type="Proteomes" id="UP000318349"/>
    </source>
</evidence>
<feature type="domain" description="CheR-type methyltransferase" evidence="7">
    <location>
        <begin position="31"/>
        <end position="302"/>
    </location>
</feature>
<evidence type="ECO:0000313" key="8">
    <source>
        <dbReference type="EMBL" id="TVO59767.1"/>
    </source>
</evidence>
<feature type="binding site" evidence="6">
    <location>
        <begin position="228"/>
        <end position="229"/>
    </location>
    <ligand>
        <name>S-adenosyl-L-methionine</name>
        <dbReference type="ChEBI" id="CHEBI:59789"/>
    </ligand>
</feature>
<dbReference type="EMBL" id="VMNK01000001">
    <property type="protein sequence ID" value="TVO59767.1"/>
    <property type="molecule type" value="Genomic_DNA"/>
</dbReference>
<dbReference type="PANTHER" id="PTHR24422">
    <property type="entry name" value="CHEMOTAXIS PROTEIN METHYLTRANSFERASE"/>
    <property type="match status" value="1"/>
</dbReference>
<name>A0A557RV84_9RHOO</name>
<keyword evidence="4 5" id="KW-0949">S-adenosyl-L-methionine</keyword>
<feature type="binding site" evidence="6">
    <location>
        <position position="112"/>
    </location>
    <ligand>
        <name>S-adenosyl-L-methionine</name>
        <dbReference type="ChEBI" id="CHEBI:59789"/>
    </ligand>
</feature>
<reference evidence="10 11" key="1">
    <citation type="submission" date="2019-07" db="EMBL/GenBank/DDBJ databases">
        <title>The pathways for chlorine oxyanion respiration interact through the shared metabolite chlorate.</title>
        <authorList>
            <person name="Barnum T.P."/>
            <person name="Cheng Y."/>
            <person name="Hill K.A."/>
            <person name="Lucas L.N."/>
            <person name="Carlson H.K."/>
            <person name="Coates J.D."/>
        </authorList>
    </citation>
    <scope>NUCLEOTIDE SEQUENCE [LARGE SCALE GENOMIC DNA]</scope>
    <source>
        <strain evidence="9 10">SFB-1</strain>
        <strain evidence="8 11">SFB-3</strain>
    </source>
</reference>
<dbReference type="RefSeq" id="WP_144172660.1">
    <property type="nucleotide sequence ID" value="NZ_VMNK01000001.1"/>
</dbReference>
<comment type="function">
    <text evidence="5">Methylation of the membrane-bound methyl-accepting chemotaxis proteins (MCP) to form gamma-glutamyl methyl ester residues in MCP.</text>
</comment>
<evidence type="ECO:0000256" key="4">
    <source>
        <dbReference type="ARBA" id="ARBA00022691"/>
    </source>
</evidence>
<dbReference type="SUPFAM" id="SSF53335">
    <property type="entry name" value="S-adenosyl-L-methionine-dependent methyltransferases"/>
    <property type="match status" value="1"/>
</dbReference>
<keyword evidence="11" id="KW-1185">Reference proteome</keyword>
<dbReference type="Proteomes" id="UP000319502">
    <property type="component" value="Unassembled WGS sequence"/>
</dbReference>
<feature type="binding site" evidence="6">
    <location>
        <position position="170"/>
    </location>
    <ligand>
        <name>S-adenosyl-L-methionine</name>
        <dbReference type="ChEBI" id="CHEBI:59789"/>
    </ligand>
</feature>
<feature type="binding site" evidence="6">
    <location>
        <begin position="246"/>
        <end position="247"/>
    </location>
    <ligand>
        <name>S-adenosyl-L-methionine</name>
        <dbReference type="ChEBI" id="CHEBI:59789"/>
    </ligand>
</feature>
<dbReference type="OrthoDB" id="9816309at2"/>
<dbReference type="PRINTS" id="PR00996">
    <property type="entry name" value="CHERMTFRASE"/>
</dbReference>
<dbReference type="EMBL" id="VMNI01000007">
    <property type="protein sequence ID" value="TVO77172.1"/>
    <property type="molecule type" value="Genomic_DNA"/>
</dbReference>
<comment type="catalytic activity">
    <reaction evidence="1 5">
        <text>L-glutamyl-[protein] + S-adenosyl-L-methionine = [protein]-L-glutamate 5-O-methyl ester + S-adenosyl-L-homocysteine</text>
        <dbReference type="Rhea" id="RHEA:24452"/>
        <dbReference type="Rhea" id="RHEA-COMP:10208"/>
        <dbReference type="Rhea" id="RHEA-COMP:10311"/>
        <dbReference type="ChEBI" id="CHEBI:29973"/>
        <dbReference type="ChEBI" id="CHEBI:57856"/>
        <dbReference type="ChEBI" id="CHEBI:59789"/>
        <dbReference type="ChEBI" id="CHEBI:82795"/>
        <dbReference type="EC" id="2.1.1.80"/>
    </reaction>
</comment>
<dbReference type="InterPro" id="IPR036804">
    <property type="entry name" value="CheR_N_sf"/>
</dbReference>
<accession>A0A557RV84</accession>
<dbReference type="GO" id="GO:0008983">
    <property type="term" value="F:protein-glutamate O-methyltransferase activity"/>
    <property type="evidence" value="ECO:0007669"/>
    <property type="project" value="UniProtKB-EC"/>
</dbReference>
<dbReference type="PANTHER" id="PTHR24422:SF19">
    <property type="entry name" value="CHEMOTAXIS PROTEIN METHYLTRANSFERASE"/>
    <property type="match status" value="1"/>
</dbReference>
<dbReference type="GO" id="GO:0032259">
    <property type="term" value="P:methylation"/>
    <property type="evidence" value="ECO:0007669"/>
    <property type="project" value="UniProtKB-KW"/>
</dbReference>
<dbReference type="Gene3D" id="3.40.50.150">
    <property type="entry name" value="Vaccinia Virus protein VP39"/>
    <property type="match status" value="1"/>
</dbReference>
<dbReference type="InterPro" id="IPR000780">
    <property type="entry name" value="CheR_MeTrfase"/>
</dbReference>
<evidence type="ECO:0000256" key="2">
    <source>
        <dbReference type="ARBA" id="ARBA00022603"/>
    </source>
</evidence>
<keyword evidence="3 5" id="KW-0808">Transferase</keyword>
<dbReference type="InterPro" id="IPR026024">
    <property type="entry name" value="Chemotaxis_MeTrfase_CheR"/>
</dbReference>
<feature type="binding site" evidence="6">
    <location>
        <position position="106"/>
    </location>
    <ligand>
        <name>S-adenosyl-L-methionine</name>
        <dbReference type="ChEBI" id="CHEBI:59789"/>
    </ligand>
</feature>
<evidence type="ECO:0000256" key="1">
    <source>
        <dbReference type="ARBA" id="ARBA00001541"/>
    </source>
</evidence>
<dbReference type="AlphaFoldDB" id="A0A557RV84"/>
<dbReference type="SMART" id="SM00138">
    <property type="entry name" value="MeTrc"/>
    <property type="match status" value="1"/>
</dbReference>
<dbReference type="PROSITE" id="PS50123">
    <property type="entry name" value="CHER"/>
    <property type="match status" value="1"/>
</dbReference>